<dbReference type="Gene3D" id="3.40.50.620">
    <property type="entry name" value="HUPs"/>
    <property type="match status" value="1"/>
</dbReference>
<keyword evidence="6 8" id="KW-0067">ATP-binding</keyword>
<dbReference type="OrthoDB" id="9807403at2"/>
<dbReference type="Pfam" id="PF01171">
    <property type="entry name" value="ATP_bind_3"/>
    <property type="match status" value="1"/>
</dbReference>
<dbReference type="Pfam" id="PF09179">
    <property type="entry name" value="TilS"/>
    <property type="match status" value="1"/>
</dbReference>
<dbReference type="GO" id="GO:0005524">
    <property type="term" value="F:ATP binding"/>
    <property type="evidence" value="ECO:0007669"/>
    <property type="project" value="UniProtKB-UniRule"/>
</dbReference>
<keyword evidence="5 8" id="KW-0547">Nucleotide-binding</keyword>
<dbReference type="InterPro" id="IPR012795">
    <property type="entry name" value="tRNA_Ile_lys_synt_N"/>
</dbReference>
<dbReference type="GO" id="GO:0006400">
    <property type="term" value="P:tRNA modification"/>
    <property type="evidence" value="ECO:0007669"/>
    <property type="project" value="UniProtKB-UniRule"/>
</dbReference>
<comment type="similarity">
    <text evidence="8">Belongs to the tRNA(Ile)-lysidine synthase family.</text>
</comment>
<gene>
    <name evidence="8 10" type="primary">tilS</name>
    <name evidence="10" type="ORF">CHM34_16695</name>
</gene>
<evidence type="ECO:0000259" key="9">
    <source>
        <dbReference type="SMART" id="SM00977"/>
    </source>
</evidence>
<evidence type="ECO:0000313" key="10">
    <source>
        <dbReference type="EMBL" id="OYD06351.1"/>
    </source>
</evidence>
<dbReference type="GO" id="GO:0032267">
    <property type="term" value="F:tRNA(Ile)-lysidine synthase activity"/>
    <property type="evidence" value="ECO:0007669"/>
    <property type="project" value="UniProtKB-EC"/>
</dbReference>
<evidence type="ECO:0000256" key="4">
    <source>
        <dbReference type="ARBA" id="ARBA00022694"/>
    </source>
</evidence>
<dbReference type="InterPro" id="IPR012094">
    <property type="entry name" value="tRNA_Ile_lys_synt"/>
</dbReference>
<dbReference type="NCBIfam" id="TIGR02432">
    <property type="entry name" value="lysidine_TilS_N"/>
    <property type="match status" value="1"/>
</dbReference>
<dbReference type="InterPro" id="IPR012796">
    <property type="entry name" value="Lysidine-tRNA-synth_C"/>
</dbReference>
<dbReference type="CDD" id="cd01992">
    <property type="entry name" value="TilS_N"/>
    <property type="match status" value="1"/>
</dbReference>
<dbReference type="SUPFAM" id="SSF56037">
    <property type="entry name" value="PheT/TilS domain"/>
    <property type="match status" value="1"/>
</dbReference>
<dbReference type="GO" id="GO:0005737">
    <property type="term" value="C:cytoplasm"/>
    <property type="evidence" value="ECO:0007669"/>
    <property type="project" value="UniProtKB-SubCell"/>
</dbReference>
<dbReference type="InterPro" id="IPR015262">
    <property type="entry name" value="tRNA_Ile_lys_synt_subst-bd"/>
</dbReference>
<reference evidence="10 11" key="1">
    <citation type="submission" date="2017-07" db="EMBL/GenBank/DDBJ databases">
        <title>The genome sequence of Paludifilum halophilum highlights mechanisms for microbial adaptation to high salt environemnts.</title>
        <authorList>
            <person name="Belbahri L."/>
        </authorList>
    </citation>
    <scope>NUCLEOTIDE SEQUENCE [LARGE SCALE GENOMIC DNA]</scope>
    <source>
        <strain evidence="10 11">DSM 102817</strain>
    </source>
</reference>
<sequence>MLTLGRASESGAVVDAFEGKLILKKKQAKIPIECMSFYINEMNVKCFEKRASGVYYPGRGPPGFMLWGLPPIRRSTPLPVDRGPDMLDRVRHSIEKYSLLPRGVTVLTGVSGGPDSMALLHALWKLAPEQDWRVVAIHVNHLLRGKESEEDERYVRSRCREWGIPCQVERVDVTARVREKGGNRQAVARDLRYEAFRRAVMSYRAKHLALAHQADDQVETILMRLIRGAAPMSMAGIPRSRSWRGIRIVRPLLDVFREEVESYCDEHRLSPRLDQSNRSRRYTRNRVRLDLIPQLLQYNPRAKEALLQFTRIAEDEESFWKEVVGETAVKVILSRSEEEIVLDAEALTALDIALQRRLIKLILNCLVENETTEANLHAVEQVRRLAGQSDPSARVNLPGGAGAEREYRLLRVFRTFPDPPDPVRISPGSYPLAVPGETGDFPFSGCFRARIESRPIPPEEFNGRYAVFDADVLRFPLHIRSRQPGDRLQPKGLGGTKKVKDILIDAKVPRRLREELPLVLSGEEIVWIPGVVRSEAALVTKDTRRFLYLEWKADSPKESVFPIPPPSQSGEP</sequence>
<proteinExistence type="inferred from homology"/>
<dbReference type="SUPFAM" id="SSF52402">
    <property type="entry name" value="Adenine nucleotide alpha hydrolases-like"/>
    <property type="match status" value="1"/>
</dbReference>
<dbReference type="PANTHER" id="PTHR43033">
    <property type="entry name" value="TRNA(ILE)-LYSIDINE SYNTHASE-RELATED"/>
    <property type="match status" value="1"/>
</dbReference>
<feature type="domain" description="Lysidine-tRNA(Ile) synthetase C-terminal" evidence="9">
    <location>
        <begin position="477"/>
        <end position="551"/>
    </location>
</feature>
<evidence type="ECO:0000256" key="3">
    <source>
        <dbReference type="ARBA" id="ARBA00022598"/>
    </source>
</evidence>
<dbReference type="InterPro" id="IPR014729">
    <property type="entry name" value="Rossmann-like_a/b/a_fold"/>
</dbReference>
<evidence type="ECO:0000256" key="6">
    <source>
        <dbReference type="ARBA" id="ARBA00022840"/>
    </source>
</evidence>
<comment type="function">
    <text evidence="8">Ligates lysine onto the cytidine present at position 34 of the AUA codon-specific tRNA(Ile) that contains the anticodon CAU, in an ATP-dependent manner. Cytidine is converted to lysidine, thus changing the amino acid specificity of the tRNA from methionine to isoleucine.</text>
</comment>
<keyword evidence="4 8" id="KW-0819">tRNA processing</keyword>
<keyword evidence="3 8" id="KW-0436">Ligase</keyword>
<dbReference type="NCBIfam" id="TIGR02433">
    <property type="entry name" value="lysidine_TilS_C"/>
    <property type="match status" value="1"/>
</dbReference>
<keyword evidence="11" id="KW-1185">Reference proteome</keyword>
<evidence type="ECO:0000256" key="2">
    <source>
        <dbReference type="ARBA" id="ARBA00022490"/>
    </source>
</evidence>
<dbReference type="Pfam" id="PF11734">
    <property type="entry name" value="TilS_C"/>
    <property type="match status" value="1"/>
</dbReference>
<evidence type="ECO:0000256" key="5">
    <source>
        <dbReference type="ARBA" id="ARBA00022741"/>
    </source>
</evidence>
<dbReference type="SMART" id="SM00977">
    <property type="entry name" value="TilS_C"/>
    <property type="match status" value="1"/>
</dbReference>
<evidence type="ECO:0000256" key="7">
    <source>
        <dbReference type="ARBA" id="ARBA00048539"/>
    </source>
</evidence>
<dbReference type="PANTHER" id="PTHR43033:SF1">
    <property type="entry name" value="TRNA(ILE)-LYSIDINE SYNTHASE-RELATED"/>
    <property type="match status" value="1"/>
</dbReference>
<feature type="binding site" evidence="8">
    <location>
        <begin position="111"/>
        <end position="116"/>
    </location>
    <ligand>
        <name>ATP</name>
        <dbReference type="ChEBI" id="CHEBI:30616"/>
    </ligand>
</feature>
<protein>
    <recommendedName>
        <fullName evidence="8">tRNA(Ile)-lysidine synthase</fullName>
        <ecNumber evidence="8">6.3.4.19</ecNumber>
    </recommendedName>
    <alternativeName>
        <fullName evidence="8">tRNA(Ile)-2-lysyl-cytidine synthase</fullName>
    </alternativeName>
    <alternativeName>
        <fullName evidence="8">tRNA(Ile)-lysidine synthetase</fullName>
    </alternativeName>
</protein>
<dbReference type="Gene3D" id="3.30.465.60">
    <property type="match status" value="1"/>
</dbReference>
<organism evidence="10 11">
    <name type="scientific">Paludifilum halophilum</name>
    <dbReference type="NCBI Taxonomy" id="1642702"/>
    <lineage>
        <taxon>Bacteria</taxon>
        <taxon>Bacillati</taxon>
        <taxon>Bacillota</taxon>
        <taxon>Bacilli</taxon>
        <taxon>Bacillales</taxon>
        <taxon>Thermoactinomycetaceae</taxon>
        <taxon>Paludifilum</taxon>
    </lineage>
</organism>
<comment type="domain">
    <text evidence="8">The N-terminal region contains the highly conserved SGGXDS motif, predicted to be a P-loop motif involved in ATP binding.</text>
</comment>
<dbReference type="AlphaFoldDB" id="A0A235B298"/>
<comment type="caution">
    <text evidence="10">The sequence shown here is derived from an EMBL/GenBank/DDBJ whole genome shotgun (WGS) entry which is preliminary data.</text>
</comment>
<name>A0A235B298_9BACL</name>
<keyword evidence="2 8" id="KW-0963">Cytoplasm</keyword>
<evidence type="ECO:0000256" key="8">
    <source>
        <dbReference type="HAMAP-Rule" id="MF_01161"/>
    </source>
</evidence>
<dbReference type="EMBL" id="NOWF01000013">
    <property type="protein sequence ID" value="OYD06351.1"/>
    <property type="molecule type" value="Genomic_DNA"/>
</dbReference>
<dbReference type="EC" id="6.3.4.19" evidence="8"/>
<dbReference type="SUPFAM" id="SSF82829">
    <property type="entry name" value="MesJ substrate recognition domain-like"/>
    <property type="match status" value="1"/>
</dbReference>
<evidence type="ECO:0000313" key="11">
    <source>
        <dbReference type="Proteomes" id="UP000215459"/>
    </source>
</evidence>
<dbReference type="InterPro" id="IPR011063">
    <property type="entry name" value="TilS/TtcA_N"/>
</dbReference>
<comment type="catalytic activity">
    <reaction evidence="7 8">
        <text>cytidine(34) in tRNA(Ile2) + L-lysine + ATP = lysidine(34) in tRNA(Ile2) + AMP + diphosphate + H(+)</text>
        <dbReference type="Rhea" id="RHEA:43744"/>
        <dbReference type="Rhea" id="RHEA-COMP:10625"/>
        <dbReference type="Rhea" id="RHEA-COMP:10670"/>
        <dbReference type="ChEBI" id="CHEBI:15378"/>
        <dbReference type="ChEBI" id="CHEBI:30616"/>
        <dbReference type="ChEBI" id="CHEBI:32551"/>
        <dbReference type="ChEBI" id="CHEBI:33019"/>
        <dbReference type="ChEBI" id="CHEBI:82748"/>
        <dbReference type="ChEBI" id="CHEBI:83665"/>
        <dbReference type="ChEBI" id="CHEBI:456215"/>
        <dbReference type="EC" id="6.3.4.19"/>
    </reaction>
</comment>
<evidence type="ECO:0000256" key="1">
    <source>
        <dbReference type="ARBA" id="ARBA00004496"/>
    </source>
</evidence>
<accession>A0A235B298</accession>
<dbReference type="HAMAP" id="MF_01161">
    <property type="entry name" value="tRNA_Ile_lys_synt"/>
    <property type="match status" value="1"/>
</dbReference>
<comment type="subcellular location">
    <subcellularLocation>
        <location evidence="1 8">Cytoplasm</location>
    </subcellularLocation>
</comment>
<dbReference type="Proteomes" id="UP000215459">
    <property type="component" value="Unassembled WGS sequence"/>
</dbReference>